<evidence type="ECO:0000256" key="2">
    <source>
        <dbReference type="SAM" id="Coils"/>
    </source>
</evidence>
<evidence type="ECO:0000256" key="3">
    <source>
        <dbReference type="SAM" id="MobiDB-lite"/>
    </source>
</evidence>
<feature type="compositionally biased region" description="Pro residues" evidence="3">
    <location>
        <begin position="504"/>
        <end position="518"/>
    </location>
</feature>
<evidence type="ECO:0000256" key="1">
    <source>
        <dbReference type="PROSITE-ProRule" id="PRU00047"/>
    </source>
</evidence>
<evidence type="ECO:0000259" key="4">
    <source>
        <dbReference type="PROSITE" id="PS50158"/>
    </source>
</evidence>
<feature type="compositionally biased region" description="Basic residues" evidence="3">
    <location>
        <begin position="531"/>
        <end position="542"/>
    </location>
</feature>
<dbReference type="AlphaFoldDB" id="A0A8S0ZLZ7"/>
<dbReference type="OrthoDB" id="415822at2759"/>
<feature type="compositionally biased region" description="Polar residues" evidence="3">
    <location>
        <begin position="240"/>
        <end position="250"/>
    </location>
</feature>
<dbReference type="GO" id="GO:0003676">
    <property type="term" value="F:nucleic acid binding"/>
    <property type="evidence" value="ECO:0007669"/>
    <property type="project" value="InterPro"/>
</dbReference>
<feature type="region of interest" description="Disordered" evidence="3">
    <location>
        <begin position="175"/>
        <end position="250"/>
    </location>
</feature>
<feature type="region of interest" description="Disordered" evidence="3">
    <location>
        <begin position="450"/>
        <end position="569"/>
    </location>
</feature>
<name>A0A8S0ZLZ7_ARCPL</name>
<reference evidence="5 6" key="1">
    <citation type="submission" date="2020-04" db="EMBL/GenBank/DDBJ databases">
        <authorList>
            <person name="Wallbank WR R."/>
            <person name="Pardo Diaz C."/>
            <person name="Kozak K."/>
            <person name="Martin S."/>
            <person name="Jiggins C."/>
            <person name="Moest M."/>
            <person name="Warren A I."/>
            <person name="Byers J.R.P. K."/>
            <person name="Montejo-Kovacevich G."/>
            <person name="Yen C E."/>
        </authorList>
    </citation>
    <scope>NUCLEOTIDE SEQUENCE [LARGE SCALE GENOMIC DNA]</scope>
</reference>
<keyword evidence="1" id="KW-0863">Zinc-finger</keyword>
<dbReference type="Proteomes" id="UP000494106">
    <property type="component" value="Unassembled WGS sequence"/>
</dbReference>
<organism evidence="5 6">
    <name type="scientific">Arctia plantaginis</name>
    <name type="common">Wood tiger moth</name>
    <name type="synonym">Phalaena plantaginis</name>
    <dbReference type="NCBI Taxonomy" id="874455"/>
    <lineage>
        <taxon>Eukaryota</taxon>
        <taxon>Metazoa</taxon>
        <taxon>Ecdysozoa</taxon>
        <taxon>Arthropoda</taxon>
        <taxon>Hexapoda</taxon>
        <taxon>Insecta</taxon>
        <taxon>Pterygota</taxon>
        <taxon>Neoptera</taxon>
        <taxon>Endopterygota</taxon>
        <taxon>Lepidoptera</taxon>
        <taxon>Glossata</taxon>
        <taxon>Ditrysia</taxon>
        <taxon>Noctuoidea</taxon>
        <taxon>Erebidae</taxon>
        <taxon>Arctiinae</taxon>
        <taxon>Arctia</taxon>
    </lineage>
</organism>
<dbReference type="PROSITE" id="PS50158">
    <property type="entry name" value="ZF_CCHC"/>
    <property type="match status" value="1"/>
</dbReference>
<dbReference type="EMBL" id="CADEBC010000485">
    <property type="protein sequence ID" value="CAB3235089.1"/>
    <property type="molecule type" value="Genomic_DNA"/>
</dbReference>
<keyword evidence="1" id="KW-0479">Metal-binding</keyword>
<keyword evidence="1" id="KW-0862">Zinc</keyword>
<evidence type="ECO:0000313" key="6">
    <source>
        <dbReference type="Proteomes" id="UP000494106"/>
    </source>
</evidence>
<keyword evidence="6" id="KW-1185">Reference proteome</keyword>
<evidence type="ECO:0000313" key="5">
    <source>
        <dbReference type="EMBL" id="CAB3235089.1"/>
    </source>
</evidence>
<feature type="compositionally biased region" description="Low complexity" evidence="3">
    <location>
        <begin position="466"/>
        <end position="490"/>
    </location>
</feature>
<feature type="region of interest" description="Disordered" evidence="3">
    <location>
        <begin position="18"/>
        <end position="44"/>
    </location>
</feature>
<dbReference type="GO" id="GO:0008270">
    <property type="term" value="F:zinc ion binding"/>
    <property type="evidence" value="ECO:0007669"/>
    <property type="project" value="UniProtKB-KW"/>
</dbReference>
<feature type="region of interest" description="Disordered" evidence="3">
    <location>
        <begin position="130"/>
        <end position="162"/>
    </location>
</feature>
<proteinExistence type="predicted"/>
<feature type="compositionally biased region" description="Low complexity" evidence="3">
    <location>
        <begin position="184"/>
        <end position="195"/>
    </location>
</feature>
<keyword evidence="2" id="KW-0175">Coiled coil</keyword>
<sequence length="840" mass="87441">MEEETSVKNLMAGPCRGHSFSADSGGERRTGSACTHTTTEQAGGRSLPVNRRHIVIPRRALWLSLAALIGGEGLGLTARTARKITSLKNSPNPVFWCVARGCMADGKFSRERTPSRGTCGPLGWKASLTETKKTKGRKEKQNSGADGSSTEGEVASGTPISMGLPEVSLTLVSGSRRASDRLRSGSAVSSDGADAMEAERSDSRKRGRSRDEETDTSQEMMPPKVASSRRGRARKPASAPVSTPSGSAFSNAESYRNVRVDGEAVAEEEIADLLLKVREPVGGNAPQASVSVQERAKAAVAVIHKVATKSVNLKGSFVRALKDSSSALSEVVESLVGDVSRLQVANERLTERVNELSAQFARFQANLPEREAPSASQPAPTTNSGAFDSQLREILIAVGNMLDGRLAGLEARLPPAPSMRPPLASTQRPKAAAPTALPVVGGRVSYAAAASAPTPSAPQKPRRGAKAPAQAPAKAPSQAPAKAQAKVPAKTGPKTAPRSGVAFPPLPTPTPLPGPSAPAPSNEGWQEARGSKKSRRRARRAAQKAAQAQPSPPVATASAKRPRKLQPPKTAAVVVTVSPEAADGGLSYAAVFKKARDSLANDFGTVGVRMRLAQTGARVLEFPGAEGAKTADTFAERLRGLFAATDGVKIARPTKCAELRISGLDDSVTAEDVRAVIREKTGCSADNVRVGTIRPGPGGLGAVWVSCPVASAKVLADAGRLLIGFVSARITVLAARPMRCYKCLASGHTRVKCQSCFDCSGLCFRCGRPGHVAVECSAAPHCPVCAAGNKPANHQMGQGGCKPPRNSQQASGASQSTQAASDVVRASTSSPMEEAVETIQ</sequence>
<feature type="coiled-coil region" evidence="2">
    <location>
        <begin position="339"/>
        <end position="366"/>
    </location>
</feature>
<dbReference type="Pfam" id="PF00098">
    <property type="entry name" value="zf-CCHC"/>
    <property type="match status" value="1"/>
</dbReference>
<dbReference type="SMART" id="SM00343">
    <property type="entry name" value="ZnF_C2HC"/>
    <property type="match status" value="2"/>
</dbReference>
<dbReference type="InterPro" id="IPR001878">
    <property type="entry name" value="Znf_CCHC"/>
</dbReference>
<gene>
    <name evidence="5" type="ORF">APLA_LOCUS5914</name>
</gene>
<feature type="compositionally biased region" description="Polar residues" evidence="3">
    <location>
        <begin position="32"/>
        <end position="41"/>
    </location>
</feature>
<accession>A0A8S0ZLZ7</accession>
<feature type="domain" description="CCHC-type" evidence="4">
    <location>
        <begin position="763"/>
        <end position="776"/>
    </location>
</feature>
<feature type="compositionally biased region" description="Low complexity" evidence="3">
    <location>
        <begin position="807"/>
        <end position="821"/>
    </location>
</feature>
<protein>
    <recommendedName>
        <fullName evidence="4">CCHC-type domain-containing protein</fullName>
    </recommendedName>
</protein>
<feature type="compositionally biased region" description="Low complexity" evidence="3">
    <location>
        <begin position="543"/>
        <end position="559"/>
    </location>
</feature>
<feature type="compositionally biased region" description="Polar residues" evidence="3">
    <location>
        <begin position="142"/>
        <end position="151"/>
    </location>
</feature>
<comment type="caution">
    <text evidence="5">The sequence shown here is derived from an EMBL/GenBank/DDBJ whole genome shotgun (WGS) entry which is preliminary data.</text>
</comment>
<feature type="region of interest" description="Disordered" evidence="3">
    <location>
        <begin position="796"/>
        <end position="840"/>
    </location>
</feature>